<accession>B0C7Y5</accession>
<dbReference type="AlphaFoldDB" id="B0C7Y5"/>
<name>B0C7Y5_ACAM1</name>
<sequence>MGFKQYFLKFSRYVTPIRIKPIFGPFLRKNAGFSLRKNKGFSLSQTQVM</sequence>
<dbReference type="KEGG" id="amr:AM1_2662"/>
<gene>
    <name evidence="1" type="ordered locus">AM1_2662</name>
</gene>
<proteinExistence type="predicted"/>
<organism evidence="1 2">
    <name type="scientific">Acaryochloris marina (strain MBIC 11017)</name>
    <dbReference type="NCBI Taxonomy" id="329726"/>
    <lineage>
        <taxon>Bacteria</taxon>
        <taxon>Bacillati</taxon>
        <taxon>Cyanobacteriota</taxon>
        <taxon>Cyanophyceae</taxon>
        <taxon>Acaryochloridales</taxon>
        <taxon>Acaryochloridaceae</taxon>
        <taxon>Acaryochloris</taxon>
    </lineage>
</organism>
<keyword evidence="2" id="KW-1185">Reference proteome</keyword>
<reference evidence="1 2" key="1">
    <citation type="journal article" date="2008" name="Proc. Natl. Acad. Sci. U.S.A.">
        <title>Niche adaptation and genome expansion in the chlorophyll d-producing cyanobacterium Acaryochloris marina.</title>
        <authorList>
            <person name="Swingley W.D."/>
            <person name="Chen M."/>
            <person name="Cheung P.C."/>
            <person name="Conrad A.L."/>
            <person name="Dejesa L.C."/>
            <person name="Hao J."/>
            <person name="Honchak B.M."/>
            <person name="Karbach L.E."/>
            <person name="Kurdoglu A."/>
            <person name="Lahiri S."/>
            <person name="Mastrian S.D."/>
            <person name="Miyashita H."/>
            <person name="Page L."/>
            <person name="Ramakrishna P."/>
            <person name="Satoh S."/>
            <person name="Sattley W.M."/>
            <person name="Shimada Y."/>
            <person name="Taylor H.L."/>
            <person name="Tomo T."/>
            <person name="Tsuchiya T."/>
            <person name="Wang Z.T."/>
            <person name="Raymond J."/>
            <person name="Mimuro M."/>
            <person name="Blankenship R.E."/>
            <person name="Touchman J.W."/>
        </authorList>
    </citation>
    <scope>NUCLEOTIDE SEQUENCE [LARGE SCALE GENOMIC DNA]</scope>
    <source>
        <strain evidence="2">MBIC 11017</strain>
    </source>
</reference>
<dbReference type="EMBL" id="CP000828">
    <property type="protein sequence ID" value="ABW27669.1"/>
    <property type="molecule type" value="Genomic_DNA"/>
</dbReference>
<dbReference type="Proteomes" id="UP000000268">
    <property type="component" value="Chromosome"/>
</dbReference>
<evidence type="ECO:0000313" key="2">
    <source>
        <dbReference type="Proteomes" id="UP000000268"/>
    </source>
</evidence>
<evidence type="ECO:0000313" key="1">
    <source>
        <dbReference type="EMBL" id="ABW27669.1"/>
    </source>
</evidence>
<dbReference type="HOGENOM" id="CLU_3131069_0_0_3"/>
<protein>
    <submittedName>
        <fullName evidence="1">Uncharacterized protein</fullName>
    </submittedName>
</protein>